<dbReference type="SUPFAM" id="SSF75005">
    <property type="entry name" value="Arabinanase/levansucrase/invertase"/>
    <property type="match status" value="1"/>
</dbReference>
<dbReference type="PANTHER" id="PTHR43301">
    <property type="entry name" value="ARABINAN ENDO-1,5-ALPHA-L-ARABINOSIDASE"/>
    <property type="match status" value="1"/>
</dbReference>
<evidence type="ECO:0000256" key="1">
    <source>
        <dbReference type="ARBA" id="ARBA00000375"/>
    </source>
</evidence>
<evidence type="ECO:0000256" key="7">
    <source>
        <dbReference type="ARBA" id="ARBA00023295"/>
    </source>
</evidence>
<evidence type="ECO:0000256" key="10">
    <source>
        <dbReference type="PIRSR" id="PIRSR606710-2"/>
    </source>
</evidence>
<comment type="caution">
    <text evidence="12">The sequence shown here is derived from an EMBL/GenBank/DDBJ whole genome shotgun (WGS) entry which is preliminary data.</text>
</comment>
<feature type="chain" id="PRO_5017673963" description="Arabinan endo-1,5-alpha-L-arabinosidase" evidence="11">
    <location>
        <begin position="19"/>
        <end position="364"/>
    </location>
</feature>
<comment type="catalytic activity">
    <reaction evidence="1 8">
        <text>Endohydrolysis of (1-&gt;5)-alpha-arabinofuranosidic linkages in (1-&gt;5)-arabinans.</text>
        <dbReference type="EC" id="3.2.1.99"/>
    </reaction>
</comment>
<accession>A0A3D8SK98</accession>
<evidence type="ECO:0000313" key="13">
    <source>
        <dbReference type="Proteomes" id="UP000256690"/>
    </source>
</evidence>
<dbReference type="EMBL" id="PVWQ01000003">
    <property type="protein sequence ID" value="RDW86769.1"/>
    <property type="molecule type" value="Genomic_DNA"/>
</dbReference>
<evidence type="ECO:0000256" key="3">
    <source>
        <dbReference type="ARBA" id="ARBA00009865"/>
    </source>
</evidence>
<dbReference type="RefSeq" id="XP_026606293.1">
    <property type="nucleotide sequence ID" value="XM_026745427.1"/>
</dbReference>
<evidence type="ECO:0000256" key="2">
    <source>
        <dbReference type="ARBA" id="ARBA00004834"/>
    </source>
</evidence>
<comment type="pathway">
    <text evidence="2 8">Glycan metabolism; L-arabinan degradation.</text>
</comment>
<keyword evidence="13" id="KW-1185">Reference proteome</keyword>
<dbReference type="GO" id="GO:0031222">
    <property type="term" value="P:arabinan catabolic process"/>
    <property type="evidence" value="ECO:0007669"/>
    <property type="project" value="UniProtKB-UniPathway"/>
</dbReference>
<dbReference type="UniPathway" id="UPA00667"/>
<dbReference type="Proteomes" id="UP000256690">
    <property type="component" value="Unassembled WGS sequence"/>
</dbReference>
<evidence type="ECO:0000256" key="9">
    <source>
        <dbReference type="PIRSR" id="PIRSR606710-1"/>
    </source>
</evidence>
<evidence type="ECO:0000256" key="6">
    <source>
        <dbReference type="ARBA" id="ARBA00022801"/>
    </source>
</evidence>
<name>A0A3D8SK98_9EURO</name>
<dbReference type="OrthoDB" id="195678at2759"/>
<keyword evidence="5 11" id="KW-0732">Signal</keyword>
<dbReference type="Gene3D" id="2.115.10.20">
    <property type="entry name" value="Glycosyl hydrolase domain, family 43"/>
    <property type="match status" value="1"/>
</dbReference>
<evidence type="ECO:0000256" key="4">
    <source>
        <dbReference type="ARBA" id="ARBA00012586"/>
    </source>
</evidence>
<evidence type="ECO:0000313" key="12">
    <source>
        <dbReference type="EMBL" id="RDW86769.1"/>
    </source>
</evidence>
<dbReference type="PIRSF" id="PIRSF026534">
    <property type="entry name" value="Endo_alpha-L-arabinosidase"/>
    <property type="match status" value="1"/>
</dbReference>
<feature type="active site" description="Proton acceptor" evidence="9">
    <location>
        <position position="44"/>
    </location>
</feature>
<dbReference type="AlphaFoldDB" id="A0A3D8SK98"/>
<keyword evidence="6 8" id="KW-0378">Hydrolase</keyword>
<keyword evidence="7 8" id="KW-0326">Glycosidase</keyword>
<dbReference type="InterPro" id="IPR023296">
    <property type="entry name" value="Glyco_hydro_beta-prop_sf"/>
</dbReference>
<reference evidence="12 13" key="1">
    <citation type="journal article" date="2018" name="IMA Fungus">
        <title>IMA Genome-F 9: Draft genome sequence of Annulohypoxylon stygium, Aspergillus mulundensis, Berkeleyomyces basicola (syn. Thielaviopsis basicola), Ceratocystis smalleyi, two Cercospora beticola strains, Coleophoma cylindrospora, Fusarium fracticaudum, Phialophora cf. hyalina, and Morchella septimelata.</title>
        <authorList>
            <person name="Wingfield B.D."/>
            <person name="Bills G.F."/>
            <person name="Dong Y."/>
            <person name="Huang W."/>
            <person name="Nel W.J."/>
            <person name="Swalarsk-Parry B.S."/>
            <person name="Vaghefi N."/>
            <person name="Wilken P.M."/>
            <person name="An Z."/>
            <person name="de Beer Z.W."/>
            <person name="De Vos L."/>
            <person name="Chen L."/>
            <person name="Duong T.A."/>
            <person name="Gao Y."/>
            <person name="Hammerbacher A."/>
            <person name="Kikkert J.R."/>
            <person name="Li Y."/>
            <person name="Li H."/>
            <person name="Li K."/>
            <person name="Li Q."/>
            <person name="Liu X."/>
            <person name="Ma X."/>
            <person name="Naidoo K."/>
            <person name="Pethybridge S.J."/>
            <person name="Sun J."/>
            <person name="Steenkamp E.T."/>
            <person name="van der Nest M.A."/>
            <person name="van Wyk S."/>
            <person name="Wingfield M.J."/>
            <person name="Xiong C."/>
            <person name="Yue Q."/>
            <person name="Zhang X."/>
        </authorList>
    </citation>
    <scope>NUCLEOTIDE SEQUENCE [LARGE SCALE GENOMIC DNA]</scope>
    <source>
        <strain evidence="12 13">DSM 5745</strain>
    </source>
</reference>
<feature type="signal peptide" evidence="11">
    <location>
        <begin position="1"/>
        <end position="18"/>
    </location>
</feature>
<evidence type="ECO:0000256" key="5">
    <source>
        <dbReference type="ARBA" id="ARBA00022729"/>
    </source>
</evidence>
<evidence type="ECO:0000256" key="11">
    <source>
        <dbReference type="SAM" id="SignalP"/>
    </source>
</evidence>
<dbReference type="Pfam" id="PF04616">
    <property type="entry name" value="Glyco_hydro_43"/>
    <property type="match status" value="1"/>
</dbReference>
<dbReference type="EC" id="3.2.1.99" evidence="4 8"/>
<proteinExistence type="inferred from homology"/>
<comment type="similarity">
    <text evidence="3 8">Belongs to the glycosyl hydrolase 43 family.</text>
</comment>
<gene>
    <name evidence="12" type="ORF">DSM5745_03411</name>
</gene>
<dbReference type="STRING" id="1810919.A0A3D8SK98"/>
<dbReference type="GO" id="GO:0046558">
    <property type="term" value="F:arabinan endo-1,5-alpha-L-arabinosidase activity"/>
    <property type="evidence" value="ECO:0007669"/>
    <property type="project" value="UniProtKB-EC"/>
</dbReference>
<evidence type="ECO:0000256" key="8">
    <source>
        <dbReference type="PIRNR" id="PIRNR026534"/>
    </source>
</evidence>
<dbReference type="InterPro" id="IPR050727">
    <property type="entry name" value="GH43_arabinanases"/>
</dbReference>
<organism evidence="12 13">
    <name type="scientific">Aspergillus mulundensis</name>
    <dbReference type="NCBI Taxonomy" id="1810919"/>
    <lineage>
        <taxon>Eukaryota</taxon>
        <taxon>Fungi</taxon>
        <taxon>Dikarya</taxon>
        <taxon>Ascomycota</taxon>
        <taxon>Pezizomycotina</taxon>
        <taxon>Eurotiomycetes</taxon>
        <taxon>Eurotiomycetidae</taxon>
        <taxon>Eurotiales</taxon>
        <taxon>Aspergillaceae</taxon>
        <taxon>Aspergillus</taxon>
        <taxon>Aspergillus subgen. Nidulantes</taxon>
    </lineage>
</organism>
<dbReference type="GeneID" id="38113781"/>
<feature type="active site" description="Proton donor" evidence="9">
    <location>
        <position position="222"/>
    </location>
</feature>
<feature type="site" description="Important for catalytic activity, responsible for pKa modulation of the active site Glu and correct orientation of both the proton donor and substrate" evidence="10">
    <location>
        <position position="164"/>
    </location>
</feature>
<protein>
    <recommendedName>
        <fullName evidence="4 8">Arabinan endo-1,5-alpha-L-arabinosidase</fullName>
        <ecNumber evidence="4 8">3.2.1.99</ecNumber>
    </recommendedName>
</protein>
<dbReference type="InterPro" id="IPR006710">
    <property type="entry name" value="Glyco_hydro_43"/>
</dbReference>
<dbReference type="CDD" id="cd18831">
    <property type="entry name" value="GH43_AnAbnA-like"/>
    <property type="match status" value="1"/>
</dbReference>
<dbReference type="InterPro" id="IPR016840">
    <property type="entry name" value="Glyco_hydro_43_endo_a_Ara-ase"/>
</dbReference>
<sequence length="364" mass="39883">MVPLILLGLLLCLSLTSASPTTNSHISDTTHYPLPNEGHAVAHDPSILRYNNSLYHFRGGVHIPIFRAASLSGPWENIGTVLDGNSTVQKQNQRRPWAPMVTQWRDRVYCFYSISQNGKRNSAIGVASSESPEPGDWTDHGALINTGAGNGSDVYPYNVSNAIDPGFLADPDTGKPYLQYGSYWEGIFQVPLADDLLSVENATHPDADHLVALPNTKPKPIEGGFMSYRDPYYYTWFSHGQCCHFNTEGFPKKGNEYSIRVGRSTSVHGPFVDRDNKTLIDGGGSVVYGSSHGQVYAPGGQGILPGANDEPDVLYYHYHNASIGFAQGDARLGWNYLDYVGGWPVVRYAHPNLLSGSPIRDPAR</sequence>
<dbReference type="PANTHER" id="PTHR43301:SF5">
    <property type="entry name" value="ARABINAN ENDO-1,5-ALPHA-L-ARABINOSIDASE D-RELATED"/>
    <property type="match status" value="1"/>
</dbReference>